<dbReference type="STRING" id="311334.SAMN05421846_1215"/>
<dbReference type="PROSITE" id="PS00041">
    <property type="entry name" value="HTH_ARAC_FAMILY_1"/>
    <property type="match status" value="1"/>
</dbReference>
<evidence type="ECO:0000256" key="2">
    <source>
        <dbReference type="ARBA" id="ARBA00023125"/>
    </source>
</evidence>
<keyword evidence="1" id="KW-0805">Transcription regulation</keyword>
<dbReference type="SMART" id="SM00871">
    <property type="entry name" value="AraC_E_bind"/>
    <property type="match status" value="1"/>
</dbReference>
<dbReference type="OrthoDB" id="9816011at2"/>
<dbReference type="Pfam" id="PF12833">
    <property type="entry name" value="HTH_18"/>
    <property type="match status" value="1"/>
</dbReference>
<dbReference type="PANTHER" id="PTHR40055:SF1">
    <property type="entry name" value="TRANSCRIPTIONAL REGULATOR YGIV-RELATED"/>
    <property type="match status" value="1"/>
</dbReference>
<evidence type="ECO:0000259" key="4">
    <source>
        <dbReference type="PROSITE" id="PS01124"/>
    </source>
</evidence>
<dbReference type="PANTHER" id="PTHR40055">
    <property type="entry name" value="TRANSCRIPTIONAL REGULATOR YGIV-RELATED"/>
    <property type="match status" value="1"/>
</dbReference>
<dbReference type="SMART" id="SM00342">
    <property type="entry name" value="HTH_ARAC"/>
    <property type="match status" value="1"/>
</dbReference>
<dbReference type="InterPro" id="IPR018062">
    <property type="entry name" value="HTH_AraC-typ_CS"/>
</dbReference>
<dbReference type="SUPFAM" id="SSF55136">
    <property type="entry name" value="Probable bacterial effector-binding domain"/>
    <property type="match status" value="1"/>
</dbReference>
<accession>A0A1G8PJN2</accession>
<dbReference type="InterPro" id="IPR011256">
    <property type="entry name" value="Reg_factor_effector_dom_sf"/>
</dbReference>
<dbReference type="GO" id="GO:0043565">
    <property type="term" value="F:sequence-specific DNA binding"/>
    <property type="evidence" value="ECO:0007669"/>
    <property type="project" value="InterPro"/>
</dbReference>
<dbReference type="Proteomes" id="UP000198869">
    <property type="component" value="Unassembled WGS sequence"/>
</dbReference>
<reference evidence="6" key="1">
    <citation type="submission" date="2016-10" db="EMBL/GenBank/DDBJ databases">
        <authorList>
            <person name="Varghese N."/>
            <person name="Submissions S."/>
        </authorList>
    </citation>
    <scope>NUCLEOTIDE SEQUENCE [LARGE SCALE GENOMIC DNA]</scope>
    <source>
        <strain evidence="6">DSM 17071</strain>
    </source>
</reference>
<dbReference type="Gene3D" id="3.20.80.10">
    <property type="entry name" value="Regulatory factor, effector binding domain"/>
    <property type="match status" value="1"/>
</dbReference>
<dbReference type="InterPro" id="IPR020449">
    <property type="entry name" value="Tscrpt_reg_AraC-type_HTH"/>
</dbReference>
<keyword evidence="2" id="KW-0238">DNA-binding</keyword>
<evidence type="ECO:0000313" key="5">
    <source>
        <dbReference type="EMBL" id="SDI92040.1"/>
    </source>
</evidence>
<evidence type="ECO:0000313" key="6">
    <source>
        <dbReference type="Proteomes" id="UP000198869"/>
    </source>
</evidence>
<evidence type="ECO:0000256" key="1">
    <source>
        <dbReference type="ARBA" id="ARBA00023015"/>
    </source>
</evidence>
<dbReference type="Gene3D" id="1.10.10.60">
    <property type="entry name" value="Homeodomain-like"/>
    <property type="match status" value="2"/>
</dbReference>
<dbReference type="InterPro" id="IPR050908">
    <property type="entry name" value="SmbC-like"/>
</dbReference>
<dbReference type="RefSeq" id="WP_089861629.1">
    <property type="nucleotide sequence ID" value="NZ_FNDW01000021.1"/>
</dbReference>
<dbReference type="PRINTS" id="PR00032">
    <property type="entry name" value="HTHARAC"/>
</dbReference>
<sequence length="303" mass="35415">MKRSNDIYINRINRAIDYVNANVDKNISLEELAAVTFFSTFHFHRIFVAITGETVKNFTNRIRMEKAARLLRFSGKRISDISLECGFSDTSSFSRLFRQYFEISPTEYKNGIEIKNSKIRKALYPVNTYHCNINEEELENRFPVEIRAFAQRSIAYIRVTDAFREGVVLNAFKKIVDWAKEKNLFDTETIFGMSLDDPEVTPKEKYRYEVCITLPEHFNIKDIGHMQVTVLPECRYAVTKISGDLTEVGKGINYMFDVWLTGSNYECRHLHAMEIFVDKENICNWDHFDLEFCIPVKALKNIT</sequence>
<organism evidence="5 6">
    <name type="scientific">Chryseobacterium taeanense</name>
    <dbReference type="NCBI Taxonomy" id="311334"/>
    <lineage>
        <taxon>Bacteria</taxon>
        <taxon>Pseudomonadati</taxon>
        <taxon>Bacteroidota</taxon>
        <taxon>Flavobacteriia</taxon>
        <taxon>Flavobacteriales</taxon>
        <taxon>Weeksellaceae</taxon>
        <taxon>Chryseobacterium group</taxon>
        <taxon>Chryseobacterium</taxon>
    </lineage>
</organism>
<dbReference type="InterPro" id="IPR018060">
    <property type="entry name" value="HTH_AraC"/>
</dbReference>
<proteinExistence type="predicted"/>
<dbReference type="PROSITE" id="PS01124">
    <property type="entry name" value="HTH_ARAC_FAMILY_2"/>
    <property type="match status" value="1"/>
</dbReference>
<evidence type="ECO:0000256" key="3">
    <source>
        <dbReference type="ARBA" id="ARBA00023163"/>
    </source>
</evidence>
<protein>
    <submittedName>
        <fullName evidence="5">AraC family transcriptional regulator</fullName>
    </submittedName>
</protein>
<dbReference type="InterPro" id="IPR010499">
    <property type="entry name" value="AraC_E-bd"/>
</dbReference>
<dbReference type="InterPro" id="IPR029442">
    <property type="entry name" value="GyrI-like"/>
</dbReference>
<feature type="domain" description="HTH araC/xylS-type" evidence="4">
    <location>
        <begin position="13"/>
        <end position="111"/>
    </location>
</feature>
<dbReference type="Pfam" id="PF06445">
    <property type="entry name" value="GyrI-like"/>
    <property type="match status" value="1"/>
</dbReference>
<dbReference type="AlphaFoldDB" id="A0A1G8PJN2"/>
<keyword evidence="3" id="KW-0804">Transcription</keyword>
<dbReference type="SUPFAM" id="SSF46689">
    <property type="entry name" value="Homeodomain-like"/>
    <property type="match status" value="2"/>
</dbReference>
<dbReference type="GO" id="GO:0003700">
    <property type="term" value="F:DNA-binding transcription factor activity"/>
    <property type="evidence" value="ECO:0007669"/>
    <property type="project" value="InterPro"/>
</dbReference>
<dbReference type="EMBL" id="FNDW01000021">
    <property type="protein sequence ID" value="SDI92040.1"/>
    <property type="molecule type" value="Genomic_DNA"/>
</dbReference>
<name>A0A1G8PJN2_9FLAO</name>
<dbReference type="InterPro" id="IPR009057">
    <property type="entry name" value="Homeodomain-like_sf"/>
</dbReference>
<keyword evidence="6" id="KW-1185">Reference proteome</keyword>
<gene>
    <name evidence="5" type="ORF">SAMN05421846_1215</name>
</gene>